<evidence type="ECO:0000256" key="1">
    <source>
        <dbReference type="SAM" id="Phobius"/>
    </source>
</evidence>
<keyword evidence="1" id="KW-0812">Transmembrane</keyword>
<feature type="transmembrane region" description="Helical" evidence="1">
    <location>
        <begin position="21"/>
        <end position="36"/>
    </location>
</feature>
<gene>
    <name evidence="2" type="ORF">A3770_06p43520</name>
</gene>
<dbReference type="AlphaFoldDB" id="A0A5B8MP80"/>
<feature type="transmembrane region" description="Helical" evidence="1">
    <location>
        <begin position="190"/>
        <end position="208"/>
    </location>
</feature>
<feature type="transmembrane region" description="Helical" evidence="1">
    <location>
        <begin position="73"/>
        <end position="91"/>
    </location>
</feature>
<name>A0A5B8MP80_9CHLO</name>
<protein>
    <recommendedName>
        <fullName evidence="4">Transmembrane protein</fullName>
    </recommendedName>
</protein>
<dbReference type="EMBL" id="CP031039">
    <property type="protein sequence ID" value="QDZ21834.1"/>
    <property type="molecule type" value="Genomic_DNA"/>
</dbReference>
<reference evidence="2 3" key="1">
    <citation type="submission" date="2018-07" db="EMBL/GenBank/DDBJ databases">
        <title>The complete nuclear genome of the prasinophyte Chloropicon primus (CCMP1205).</title>
        <authorList>
            <person name="Pombert J.-F."/>
            <person name="Otis C."/>
            <person name="Turmel M."/>
            <person name="Lemieux C."/>
        </authorList>
    </citation>
    <scope>NUCLEOTIDE SEQUENCE [LARGE SCALE GENOMIC DNA]</scope>
    <source>
        <strain evidence="2 3">CCMP1205</strain>
    </source>
</reference>
<evidence type="ECO:0008006" key="4">
    <source>
        <dbReference type="Google" id="ProtNLM"/>
    </source>
</evidence>
<sequence length="264" mass="30105">MEEGGSRVERKKGWREKVGKVALVVVSFLPLVVAFAVPDFRIATTCAFGASVFDFALDFYRLKTGRTKVFPKVLNAVFLSLFGILTVLMWADTKRDTVYIVWDGFIIMGTVTFCITVMTLAGHPFVKDFMVDSFDDACQLESPLVLHSMRFMNWAWTLMFFMMAAVYLVGAVTLTVGSPGEQFQLAFCNPAYLTFVFLIAGFGLNAYYPKRFKDPAFRSKLLRKYDKEMEAWCTKYPEQEWSKLYFEGKAQANEERGDDDDALH</sequence>
<keyword evidence="1" id="KW-1133">Transmembrane helix</keyword>
<accession>A0A5B8MP80</accession>
<evidence type="ECO:0000313" key="2">
    <source>
        <dbReference type="EMBL" id="QDZ21834.1"/>
    </source>
</evidence>
<evidence type="ECO:0000313" key="3">
    <source>
        <dbReference type="Proteomes" id="UP000316726"/>
    </source>
</evidence>
<proteinExistence type="predicted"/>
<keyword evidence="3" id="KW-1185">Reference proteome</keyword>
<organism evidence="2 3">
    <name type="scientific">Chloropicon primus</name>
    <dbReference type="NCBI Taxonomy" id="1764295"/>
    <lineage>
        <taxon>Eukaryota</taxon>
        <taxon>Viridiplantae</taxon>
        <taxon>Chlorophyta</taxon>
        <taxon>Chloropicophyceae</taxon>
        <taxon>Chloropicales</taxon>
        <taxon>Chloropicaceae</taxon>
        <taxon>Chloropicon</taxon>
    </lineage>
</organism>
<keyword evidence="1" id="KW-0472">Membrane</keyword>
<feature type="transmembrane region" description="Helical" evidence="1">
    <location>
        <begin position="97"/>
        <end position="121"/>
    </location>
</feature>
<feature type="transmembrane region" description="Helical" evidence="1">
    <location>
        <begin position="154"/>
        <end position="178"/>
    </location>
</feature>
<dbReference type="Proteomes" id="UP000316726">
    <property type="component" value="Chromosome 6"/>
</dbReference>